<dbReference type="CDD" id="cd01335">
    <property type="entry name" value="Radical_SAM"/>
    <property type="match status" value="1"/>
</dbReference>
<protein>
    <submittedName>
        <fullName evidence="8">Putative Fe-S oxidoreductase</fullName>
    </submittedName>
</protein>
<dbReference type="GO" id="GO:0003824">
    <property type="term" value="F:catalytic activity"/>
    <property type="evidence" value="ECO:0007669"/>
    <property type="project" value="InterPro"/>
</dbReference>
<evidence type="ECO:0000259" key="7">
    <source>
        <dbReference type="PROSITE" id="PS51918"/>
    </source>
</evidence>
<evidence type="ECO:0000256" key="2">
    <source>
        <dbReference type="ARBA" id="ARBA00022485"/>
    </source>
</evidence>
<proteinExistence type="predicted"/>
<keyword evidence="2" id="KW-0004">4Fe-4S</keyword>
<sequence length="381" mass="44438">MRSNLRMLGNKIMGLNIKWDITYKCNLFCKHCINGKLLNNNDNELETLEVFNIIDKISSSVKIDYIHFLGGEPTFRKDLSEICRYLSQKNIDFGFNTNCIDFNIEKNKEILLNKNFKNLVVSLEGPNAEINDLIRGKDVFNKIINNLKSIIDFKNANHLDYLKILVNTVVSKTNYNYIIEMIDFCLQLGVDELDLLQLIIQGNAENLNTSINPEEEVALVEKIALKYQLVKDKILIVPKFVRPMAQDYCDKVLGLPFPNVYHGCSAGMFFAFINNLGYIYPCDRYLSQKLKGVNDEKYNLNKNAFFDIWAEDDYNIPFETIEGNDYETKYKPCNKCIHFKKECFPCFLILKDLKQPYHINNCDKYFELIKENELHHKTKCI</sequence>
<name>A0A381J4P1_9CLOT</name>
<dbReference type="InterPro" id="IPR013785">
    <property type="entry name" value="Aldolase_TIM"/>
</dbReference>
<evidence type="ECO:0000256" key="4">
    <source>
        <dbReference type="ARBA" id="ARBA00022723"/>
    </source>
</evidence>
<dbReference type="OrthoDB" id="7021155at2"/>
<dbReference type="GO" id="GO:0046872">
    <property type="term" value="F:metal ion binding"/>
    <property type="evidence" value="ECO:0007669"/>
    <property type="project" value="UniProtKB-KW"/>
</dbReference>
<evidence type="ECO:0000256" key="5">
    <source>
        <dbReference type="ARBA" id="ARBA00023004"/>
    </source>
</evidence>
<evidence type="ECO:0000256" key="1">
    <source>
        <dbReference type="ARBA" id="ARBA00001966"/>
    </source>
</evidence>
<dbReference type="SFLD" id="SFLDS00029">
    <property type="entry name" value="Radical_SAM"/>
    <property type="match status" value="1"/>
</dbReference>
<comment type="cofactor">
    <cofactor evidence="1">
        <name>[4Fe-4S] cluster</name>
        <dbReference type="ChEBI" id="CHEBI:49883"/>
    </cofactor>
</comment>
<evidence type="ECO:0000256" key="6">
    <source>
        <dbReference type="ARBA" id="ARBA00023014"/>
    </source>
</evidence>
<dbReference type="CDD" id="cd21109">
    <property type="entry name" value="SPASM"/>
    <property type="match status" value="1"/>
</dbReference>
<dbReference type="SUPFAM" id="SSF102114">
    <property type="entry name" value="Radical SAM enzymes"/>
    <property type="match status" value="1"/>
</dbReference>
<organism evidence="8 9">
    <name type="scientific">Clostridium putrefaciens</name>
    <dbReference type="NCBI Taxonomy" id="99675"/>
    <lineage>
        <taxon>Bacteria</taxon>
        <taxon>Bacillati</taxon>
        <taxon>Bacillota</taxon>
        <taxon>Clostridia</taxon>
        <taxon>Eubacteriales</taxon>
        <taxon>Clostridiaceae</taxon>
        <taxon>Clostridium</taxon>
    </lineage>
</organism>
<dbReference type="PROSITE" id="PS51918">
    <property type="entry name" value="RADICAL_SAM"/>
    <property type="match status" value="1"/>
</dbReference>
<reference evidence="8 9" key="1">
    <citation type="submission" date="2018-06" db="EMBL/GenBank/DDBJ databases">
        <authorList>
            <consortium name="Pathogen Informatics"/>
            <person name="Doyle S."/>
        </authorList>
    </citation>
    <scope>NUCLEOTIDE SEQUENCE [LARGE SCALE GENOMIC DNA]</scope>
    <source>
        <strain evidence="8 9">NCTC9836</strain>
    </source>
</reference>
<gene>
    <name evidence="8" type="primary">ydeM_2</name>
    <name evidence="8" type="ORF">NCTC9836_00236</name>
</gene>
<feature type="domain" description="Radical SAM core" evidence="7">
    <location>
        <begin position="7"/>
        <end position="239"/>
    </location>
</feature>
<keyword evidence="9" id="KW-1185">Reference proteome</keyword>
<dbReference type="SFLD" id="SFLDG01067">
    <property type="entry name" value="SPASM/twitch_domain_containing"/>
    <property type="match status" value="1"/>
</dbReference>
<dbReference type="PIRSF" id="PIRSF037420">
    <property type="entry name" value="PQQ_syn_pqqE"/>
    <property type="match status" value="1"/>
</dbReference>
<dbReference type="PANTHER" id="PTHR11228:SF7">
    <property type="entry name" value="PQQA PEPTIDE CYCLASE"/>
    <property type="match status" value="1"/>
</dbReference>
<evidence type="ECO:0000313" key="9">
    <source>
        <dbReference type="Proteomes" id="UP000254664"/>
    </source>
</evidence>
<dbReference type="Proteomes" id="UP000254664">
    <property type="component" value="Unassembled WGS sequence"/>
</dbReference>
<dbReference type="InterPro" id="IPR058240">
    <property type="entry name" value="rSAM_sf"/>
</dbReference>
<keyword evidence="6" id="KW-0411">Iron-sulfur</keyword>
<evidence type="ECO:0000313" key="8">
    <source>
        <dbReference type="EMBL" id="SUY45332.1"/>
    </source>
</evidence>
<dbReference type="InterPro" id="IPR050377">
    <property type="entry name" value="Radical_SAM_PqqE_MftC-like"/>
</dbReference>
<dbReference type="InterPro" id="IPR017200">
    <property type="entry name" value="PqqE-like"/>
</dbReference>
<keyword evidence="5" id="KW-0408">Iron</keyword>
<dbReference type="EMBL" id="UFWZ01000001">
    <property type="protein sequence ID" value="SUY45332.1"/>
    <property type="molecule type" value="Genomic_DNA"/>
</dbReference>
<dbReference type="Pfam" id="PF04055">
    <property type="entry name" value="Radical_SAM"/>
    <property type="match status" value="1"/>
</dbReference>
<evidence type="ECO:0000256" key="3">
    <source>
        <dbReference type="ARBA" id="ARBA00022691"/>
    </source>
</evidence>
<dbReference type="GO" id="GO:0051539">
    <property type="term" value="F:4 iron, 4 sulfur cluster binding"/>
    <property type="evidence" value="ECO:0007669"/>
    <property type="project" value="UniProtKB-KW"/>
</dbReference>
<keyword evidence="3" id="KW-0949">S-adenosyl-L-methionine</keyword>
<dbReference type="AlphaFoldDB" id="A0A381J4P1"/>
<keyword evidence="4" id="KW-0479">Metal-binding</keyword>
<accession>A0A381J4P1</accession>
<dbReference type="PANTHER" id="PTHR11228">
    <property type="entry name" value="RADICAL SAM DOMAIN PROTEIN"/>
    <property type="match status" value="1"/>
</dbReference>
<dbReference type="Gene3D" id="3.20.20.70">
    <property type="entry name" value="Aldolase class I"/>
    <property type="match status" value="1"/>
</dbReference>
<dbReference type="InterPro" id="IPR007197">
    <property type="entry name" value="rSAM"/>
</dbReference>